<reference evidence="2" key="1">
    <citation type="submission" date="2018-06" db="EMBL/GenBank/DDBJ databases">
        <authorList>
            <person name="Zhirakovskaya E."/>
        </authorList>
    </citation>
    <scope>NUCLEOTIDE SEQUENCE</scope>
</reference>
<organism evidence="2">
    <name type="scientific">hydrothermal vent metagenome</name>
    <dbReference type="NCBI Taxonomy" id="652676"/>
    <lineage>
        <taxon>unclassified sequences</taxon>
        <taxon>metagenomes</taxon>
        <taxon>ecological metagenomes</taxon>
    </lineage>
</organism>
<dbReference type="AlphaFoldDB" id="A0A3B0XZM6"/>
<dbReference type="Pfam" id="PF09983">
    <property type="entry name" value="JetD_C"/>
    <property type="match status" value="1"/>
</dbReference>
<dbReference type="InterPro" id="IPR024534">
    <property type="entry name" value="JetD_C"/>
</dbReference>
<dbReference type="EMBL" id="UOFI01000169">
    <property type="protein sequence ID" value="VAW69623.1"/>
    <property type="molecule type" value="Genomic_DNA"/>
</dbReference>
<feature type="domain" description="Wadjet protein JetD C-terminal" evidence="1">
    <location>
        <begin position="219"/>
        <end position="324"/>
    </location>
</feature>
<proteinExistence type="predicted"/>
<name>A0A3B0XZM6_9ZZZZ</name>
<evidence type="ECO:0000259" key="1">
    <source>
        <dbReference type="Pfam" id="PF09983"/>
    </source>
</evidence>
<sequence length="385" mass="44845">MPDTFDNRLRKKPRWLEEQKDIEKLLHTVINKLDKNSEAKPGFTINKKNFPLLSKQGEKADAVWYLLKTLFNAPCPIFTLHKKRKRDINDPDYKDARIRFNPEAENTLRQWLNRPVKESELEQWRTLVEKNSLQFPGDTQRLSARKIAVKGKSAEEVINGFLEIKKLVESRSPLTLRNLSARCFWQDSKFLDAREELLKQLYPELNIKSRPVIINVYLPQAINGILFIENQDNYTRGINATPESLKNMALIYSAGFKLSAERIRSREDACFHYHGQINEDIKTQLSQWWHNNTENWPVFFWGDLDYSGMDILKKLKQRFSTIRAWQPGYQPMLEALLSGGGHTPEASGKQEQKDTGNTGCAYADEALLPALRASQRFIDQEWLYE</sequence>
<accession>A0A3B0XZM6</accession>
<evidence type="ECO:0000313" key="2">
    <source>
        <dbReference type="EMBL" id="VAW69623.1"/>
    </source>
</evidence>
<protein>
    <recommendedName>
        <fullName evidence="1">Wadjet protein JetD C-terminal domain-containing protein</fullName>
    </recommendedName>
</protein>
<gene>
    <name evidence="2" type="ORF">MNBD_GAMMA09-3374</name>
</gene>